<evidence type="ECO:0000313" key="2">
    <source>
        <dbReference type="Proteomes" id="UP000267096"/>
    </source>
</evidence>
<evidence type="ECO:0000313" key="3">
    <source>
        <dbReference type="WBParaSite" id="ASIM_0001701501-mRNA-1"/>
    </source>
</evidence>
<name>A0A0M3K7S4_ANISI</name>
<reference evidence="3" key="1">
    <citation type="submission" date="2017-02" db="UniProtKB">
        <authorList>
            <consortium name="WormBaseParasite"/>
        </authorList>
    </citation>
    <scope>IDENTIFICATION</scope>
</reference>
<dbReference type="InterPro" id="IPR008936">
    <property type="entry name" value="Rho_GTPase_activation_prot"/>
</dbReference>
<gene>
    <name evidence="1" type="ORF">ASIM_LOCUS16422</name>
</gene>
<accession>A0A0M3K7S4</accession>
<dbReference type="EMBL" id="UYRR01033078">
    <property type="protein sequence ID" value="VDK57744.1"/>
    <property type="molecule type" value="Genomic_DNA"/>
</dbReference>
<reference evidence="1 2" key="2">
    <citation type="submission" date="2018-11" db="EMBL/GenBank/DDBJ databases">
        <authorList>
            <consortium name="Pathogen Informatics"/>
        </authorList>
    </citation>
    <scope>NUCLEOTIDE SEQUENCE [LARGE SCALE GENOMIC DNA]</scope>
</reference>
<dbReference type="Proteomes" id="UP000267096">
    <property type="component" value="Unassembled WGS sequence"/>
</dbReference>
<dbReference type="PANTHER" id="PTHR15670:SF4">
    <property type="entry name" value="RHO GTPASE-ACTIVATING PROTEIN 11A"/>
    <property type="match status" value="1"/>
</dbReference>
<dbReference type="InterPro" id="IPR042869">
    <property type="entry name" value="ARHGAP11A/B"/>
</dbReference>
<sequence length="113" mass="13368">MHFRLDAVGSYNLEVDIGDRRGFSTYTLREVPIFLVDAFRLLRQHGMTVEGIFRKEGNVNRIKNVWIECRYEGMERVNKLLEVVRELPPGHLGTLSFLMRQLKYVRKHHRLLA</sequence>
<dbReference type="OrthoDB" id="29546at2759"/>
<dbReference type="SUPFAM" id="SSF48350">
    <property type="entry name" value="GTPase activation domain, GAP"/>
    <property type="match status" value="1"/>
</dbReference>
<dbReference type="Gene3D" id="1.10.555.10">
    <property type="entry name" value="Rho GTPase activation protein"/>
    <property type="match status" value="1"/>
</dbReference>
<dbReference type="AlphaFoldDB" id="A0A0M3K7S4"/>
<dbReference type="GO" id="GO:0005096">
    <property type="term" value="F:GTPase activator activity"/>
    <property type="evidence" value="ECO:0007669"/>
    <property type="project" value="TreeGrafter"/>
</dbReference>
<organism evidence="3">
    <name type="scientific">Anisakis simplex</name>
    <name type="common">Herring worm</name>
    <dbReference type="NCBI Taxonomy" id="6269"/>
    <lineage>
        <taxon>Eukaryota</taxon>
        <taxon>Metazoa</taxon>
        <taxon>Ecdysozoa</taxon>
        <taxon>Nematoda</taxon>
        <taxon>Chromadorea</taxon>
        <taxon>Rhabditida</taxon>
        <taxon>Spirurina</taxon>
        <taxon>Ascaridomorpha</taxon>
        <taxon>Ascaridoidea</taxon>
        <taxon>Anisakidae</taxon>
        <taxon>Anisakis</taxon>
        <taxon>Anisakis simplex complex</taxon>
    </lineage>
</organism>
<proteinExistence type="predicted"/>
<protein>
    <submittedName>
        <fullName evidence="3">LAGLIDADG_2 domain-containing protein</fullName>
    </submittedName>
</protein>
<keyword evidence="2" id="KW-1185">Reference proteome</keyword>
<evidence type="ECO:0000313" key="1">
    <source>
        <dbReference type="EMBL" id="VDK57744.1"/>
    </source>
</evidence>
<dbReference type="WBParaSite" id="ASIM_0001701501-mRNA-1">
    <property type="protein sequence ID" value="ASIM_0001701501-mRNA-1"/>
    <property type="gene ID" value="ASIM_0001701501"/>
</dbReference>
<dbReference type="PANTHER" id="PTHR15670">
    <property type="entry name" value="RHO GTPASE ACTIVATING PROTEIN 11A"/>
    <property type="match status" value="1"/>
</dbReference>